<evidence type="ECO:0000313" key="3">
    <source>
        <dbReference type="Proteomes" id="UP000093861"/>
    </source>
</evidence>
<dbReference type="Pfam" id="PF04326">
    <property type="entry name" value="SLFN_AlbA_2"/>
    <property type="match status" value="1"/>
</dbReference>
<sequence length="532" mass="59249">MTADLPPEGDGSQHQANDFVDGRTDLEKLAELLKLTEGTHLDFKAALDLDSTEGKLRFVKDVVAMSNCPPGGYLLIGVTDDGDPCIPAGNIDRPRFEAARLADLVRGYVEGRVDLRVAIHEVATNETDGFEVVVIFVLPHSDGLPVPMSKVGNYSPDPSKPAKQQTVFRQGEIPVREGPANVFLRRSHWPLILSEYTRRVRAEASELAQSILRELIAEREQSRTESPMGRADIPLLLGMDEAAFVAALRAAFESDDDVKLRRFVRTATKRITSSAGMDDFLIALDKWTVLCSQALDRERDDLVQFAIEHLRDAYAELGVLDDDTRKRLHVVIRIYAVGSQAVRLKQWEIVHALALQPVPSTPFDSRFRYSSWIRHGQVDASRSGLIPDNRGGFLISATRELLVEHPAMRADMEDEEIPPPSDRLADDDVLTNTICQFDIAYCLVVAAEGQDRAAYYPSSAALKDHRAAPIAKEIAEKPETRRRLFPASDDRAIAAALTAVYGDAERESMRYSMWWDMPHAARVFVEKYGAES</sequence>
<gene>
    <name evidence="2" type="ORF">A5685_05180</name>
</gene>
<dbReference type="Gene3D" id="3.30.950.30">
    <property type="entry name" value="Schlafen, AAA domain"/>
    <property type="match status" value="1"/>
</dbReference>
<dbReference type="Proteomes" id="UP000093861">
    <property type="component" value="Unassembled WGS sequence"/>
</dbReference>
<evidence type="ECO:0000259" key="1">
    <source>
        <dbReference type="Pfam" id="PF04326"/>
    </source>
</evidence>
<reference evidence="2 3" key="1">
    <citation type="submission" date="2016-06" db="EMBL/GenBank/DDBJ databases">
        <authorList>
            <person name="Kjaerup R.B."/>
            <person name="Dalgaard T.S."/>
            <person name="Juul-Madsen H.R."/>
        </authorList>
    </citation>
    <scope>NUCLEOTIDE SEQUENCE [LARGE SCALE GENOMIC DNA]</scope>
    <source>
        <strain evidence="2 3">E2464</strain>
    </source>
</reference>
<comment type="caution">
    <text evidence="2">The sequence shown here is derived from an EMBL/GenBank/DDBJ whole genome shotgun (WGS) entry which is preliminary data.</text>
</comment>
<feature type="domain" description="Schlafen AlbA-2" evidence="1">
    <location>
        <begin position="37"/>
        <end position="139"/>
    </location>
</feature>
<dbReference type="AlphaFoldDB" id="A0A1A2S3I7"/>
<dbReference type="InterPro" id="IPR007421">
    <property type="entry name" value="Schlafen_AlbA_2_dom"/>
</dbReference>
<dbReference type="InterPro" id="IPR038461">
    <property type="entry name" value="Schlafen_AlbA_2_dom_sf"/>
</dbReference>
<organism evidence="2 3">
    <name type="scientific">Mycobacterium colombiense</name>
    <dbReference type="NCBI Taxonomy" id="339268"/>
    <lineage>
        <taxon>Bacteria</taxon>
        <taxon>Bacillati</taxon>
        <taxon>Actinomycetota</taxon>
        <taxon>Actinomycetes</taxon>
        <taxon>Mycobacteriales</taxon>
        <taxon>Mycobacteriaceae</taxon>
        <taxon>Mycobacterium</taxon>
        <taxon>Mycobacterium avium complex (MAC)</taxon>
    </lineage>
</organism>
<name>A0A1A2S3I7_9MYCO</name>
<proteinExistence type="predicted"/>
<evidence type="ECO:0000313" key="2">
    <source>
        <dbReference type="EMBL" id="OBH58773.1"/>
    </source>
</evidence>
<dbReference type="EMBL" id="LZJS01000107">
    <property type="protein sequence ID" value="OBH58773.1"/>
    <property type="molecule type" value="Genomic_DNA"/>
</dbReference>
<protein>
    <recommendedName>
        <fullName evidence="1">Schlafen AlbA-2 domain-containing protein</fullName>
    </recommendedName>
</protein>
<accession>A0A1A2S3I7</accession>